<gene>
    <name evidence="2" type="ORF">NPIL_368411</name>
</gene>
<organism evidence="2 3">
    <name type="scientific">Nephila pilipes</name>
    <name type="common">Giant wood spider</name>
    <name type="synonym">Nephila maculata</name>
    <dbReference type="NCBI Taxonomy" id="299642"/>
    <lineage>
        <taxon>Eukaryota</taxon>
        <taxon>Metazoa</taxon>
        <taxon>Ecdysozoa</taxon>
        <taxon>Arthropoda</taxon>
        <taxon>Chelicerata</taxon>
        <taxon>Arachnida</taxon>
        <taxon>Araneae</taxon>
        <taxon>Araneomorphae</taxon>
        <taxon>Entelegynae</taxon>
        <taxon>Araneoidea</taxon>
        <taxon>Nephilidae</taxon>
        <taxon>Nephila</taxon>
    </lineage>
</organism>
<name>A0A8X6THT6_NEPPI</name>
<protein>
    <submittedName>
        <fullName evidence="2">Uncharacterized protein</fullName>
    </submittedName>
</protein>
<comment type="caution">
    <text evidence="2">The sequence shown here is derived from an EMBL/GenBank/DDBJ whole genome shotgun (WGS) entry which is preliminary data.</text>
</comment>
<feature type="compositionally biased region" description="Basic and acidic residues" evidence="1">
    <location>
        <begin position="117"/>
        <end position="132"/>
    </location>
</feature>
<reference evidence="2" key="1">
    <citation type="submission" date="2020-08" db="EMBL/GenBank/DDBJ databases">
        <title>Multicomponent nature underlies the extraordinary mechanical properties of spider dragline silk.</title>
        <authorList>
            <person name="Kono N."/>
            <person name="Nakamura H."/>
            <person name="Mori M."/>
            <person name="Yoshida Y."/>
            <person name="Ohtoshi R."/>
            <person name="Malay A.D."/>
            <person name="Moran D.A.P."/>
            <person name="Tomita M."/>
            <person name="Numata K."/>
            <person name="Arakawa K."/>
        </authorList>
    </citation>
    <scope>NUCLEOTIDE SEQUENCE</scope>
</reference>
<evidence type="ECO:0000256" key="1">
    <source>
        <dbReference type="SAM" id="MobiDB-lite"/>
    </source>
</evidence>
<feature type="compositionally biased region" description="Polar residues" evidence="1">
    <location>
        <begin position="104"/>
        <end position="113"/>
    </location>
</feature>
<dbReference type="Proteomes" id="UP000887013">
    <property type="component" value="Unassembled WGS sequence"/>
</dbReference>
<dbReference type="EMBL" id="BMAW01010347">
    <property type="protein sequence ID" value="GFT18436.1"/>
    <property type="molecule type" value="Genomic_DNA"/>
</dbReference>
<accession>A0A8X6THT6</accession>
<evidence type="ECO:0000313" key="2">
    <source>
        <dbReference type="EMBL" id="GFT18436.1"/>
    </source>
</evidence>
<sequence length="147" mass="17154">MNRRATGSNMKPKVKVRHEVFSWCSQKCVMKSRLWTRNSQDCPGTTTAALRRQNCQTDWSKCVERPLYRLGIERRTKWRRKGRLSNNPHWYQEKRGTLGKTARPNGQNRSSDPSIDWELRGEPNGDEKEDFRTIPIGSKKNGEFGSE</sequence>
<proteinExistence type="predicted"/>
<feature type="region of interest" description="Disordered" evidence="1">
    <location>
        <begin position="79"/>
        <end position="147"/>
    </location>
</feature>
<keyword evidence="3" id="KW-1185">Reference proteome</keyword>
<dbReference type="AlphaFoldDB" id="A0A8X6THT6"/>
<evidence type="ECO:0000313" key="3">
    <source>
        <dbReference type="Proteomes" id="UP000887013"/>
    </source>
</evidence>